<dbReference type="InterPro" id="IPR011335">
    <property type="entry name" value="Restrct_endonuc-II-like"/>
</dbReference>
<dbReference type="RefSeq" id="WP_192508871.1">
    <property type="nucleotide sequence ID" value="NZ_AQGV01000013.1"/>
</dbReference>
<reference evidence="2 3" key="1">
    <citation type="submission" date="2015-03" db="EMBL/GenBank/DDBJ databases">
        <title>Genome sequence of Pseudoalteromonas aurantia.</title>
        <authorList>
            <person name="Xie B.-B."/>
            <person name="Rong J.-C."/>
            <person name="Qin Q.-L."/>
            <person name="Zhang Y.-Z."/>
        </authorList>
    </citation>
    <scope>NUCLEOTIDE SEQUENCE [LARGE SCALE GENOMIC DNA]</scope>
    <source>
        <strain evidence="2 3">208</strain>
    </source>
</reference>
<evidence type="ECO:0000259" key="1">
    <source>
        <dbReference type="Pfam" id="PF08722"/>
    </source>
</evidence>
<organism evidence="2 3">
    <name type="scientific">Pseudoalteromonas aurantia 208</name>
    <dbReference type="NCBI Taxonomy" id="1314867"/>
    <lineage>
        <taxon>Bacteria</taxon>
        <taxon>Pseudomonadati</taxon>
        <taxon>Pseudomonadota</taxon>
        <taxon>Gammaproteobacteria</taxon>
        <taxon>Alteromonadales</taxon>
        <taxon>Pseudoalteromonadaceae</taxon>
        <taxon>Pseudoalteromonas</taxon>
    </lineage>
</organism>
<keyword evidence="3" id="KW-1185">Reference proteome</keyword>
<evidence type="ECO:0000313" key="3">
    <source>
        <dbReference type="Proteomes" id="UP000615755"/>
    </source>
</evidence>
<dbReference type="EMBL" id="AQGV01000013">
    <property type="protein sequence ID" value="MBE0369661.1"/>
    <property type="molecule type" value="Genomic_DNA"/>
</dbReference>
<protein>
    <recommendedName>
        <fullName evidence="1">TnsA endonuclease N-terminal domain-containing protein</fullName>
    </recommendedName>
</protein>
<dbReference type="SUPFAM" id="SSF52980">
    <property type="entry name" value="Restriction endonuclease-like"/>
    <property type="match status" value="1"/>
</dbReference>
<dbReference type="Proteomes" id="UP000615755">
    <property type="component" value="Unassembled WGS sequence"/>
</dbReference>
<proteinExistence type="predicted"/>
<dbReference type="InterPro" id="IPR014833">
    <property type="entry name" value="TnsA_N"/>
</dbReference>
<name>A0ABR9EFB0_9GAMM</name>
<dbReference type="InterPro" id="IPR011856">
    <property type="entry name" value="tRNA_endonuc-like_dom_sf"/>
</dbReference>
<sequence length="270" mass="31291">MSMGKTRVRTSQATQRFWIKNFKKKEASGEYEPFYRTQDITSSGIKGRIPCPNNPGRVYHTLSLNETYTLVQLLQNPLVENIKEQYAETDLAKTKAFAKEFKIKHPTHTWSSTDSVITWDFLCDMKIGPRLAISVKPRHLLNDRRTVEKLKLEKALAQSLGYEHIITTDDQVKTEAVQNIFRILRGANLEPKLSAIYPDWITQFKLLVTDNIHTPISVQIEKLADRYNINFVESFTLMQHGFWVRDITSDPEEPIYPEYSPYILGMKIHA</sequence>
<dbReference type="CDD" id="cd22362">
    <property type="entry name" value="TnsA_endonuclease-like"/>
    <property type="match status" value="1"/>
</dbReference>
<evidence type="ECO:0000313" key="2">
    <source>
        <dbReference type="EMBL" id="MBE0369661.1"/>
    </source>
</evidence>
<dbReference type="Gene3D" id="3.40.1350.10">
    <property type="match status" value="1"/>
</dbReference>
<accession>A0ABR9EFB0</accession>
<dbReference type="Pfam" id="PF08722">
    <property type="entry name" value="Tn7_TnsA-like_N"/>
    <property type="match status" value="1"/>
</dbReference>
<gene>
    <name evidence="2" type="ORF">PAUR_a4211</name>
</gene>
<feature type="domain" description="TnsA endonuclease N-terminal" evidence="1">
    <location>
        <begin position="76"/>
        <end position="169"/>
    </location>
</feature>
<comment type="caution">
    <text evidence="2">The sequence shown here is derived from an EMBL/GenBank/DDBJ whole genome shotgun (WGS) entry which is preliminary data.</text>
</comment>